<name>A0A2A2TEI1_9CYAN</name>
<protein>
    <recommendedName>
        <fullName evidence="3">DUF3352 domain-containing protein</fullName>
    </recommendedName>
</protein>
<evidence type="ECO:0000313" key="2">
    <source>
        <dbReference type="Proteomes" id="UP000218238"/>
    </source>
</evidence>
<proteinExistence type="predicted"/>
<reference evidence="1 2" key="1">
    <citation type="submission" date="2017-08" db="EMBL/GenBank/DDBJ databases">
        <title>Draft genome sequence of filamentous cyanobacterium Calothrix elsteri CCALA 953.</title>
        <authorList>
            <person name="Gagunashvili A.N."/>
            <person name="Elster J."/>
            <person name="Andresson O.S."/>
        </authorList>
    </citation>
    <scope>NUCLEOTIDE SEQUENCE [LARGE SCALE GENOMIC DNA]</scope>
    <source>
        <strain evidence="1 2">CCALA 953</strain>
    </source>
</reference>
<evidence type="ECO:0008006" key="3">
    <source>
        <dbReference type="Google" id="ProtNLM"/>
    </source>
</evidence>
<dbReference type="EMBL" id="NTFS01000278">
    <property type="protein sequence ID" value="PAX52142.1"/>
    <property type="molecule type" value="Genomic_DNA"/>
</dbReference>
<dbReference type="Pfam" id="PF11832">
    <property type="entry name" value="DUF3352"/>
    <property type="match status" value="1"/>
</dbReference>
<dbReference type="InterPro" id="IPR021787">
    <property type="entry name" value="DUF3352"/>
</dbReference>
<evidence type="ECO:0000313" key="1">
    <source>
        <dbReference type="EMBL" id="PAX52142.1"/>
    </source>
</evidence>
<accession>A0A2A2TEI1</accession>
<dbReference type="RefSeq" id="WP_095723546.1">
    <property type="nucleotide sequence ID" value="NZ_NTFS01000278.1"/>
</dbReference>
<dbReference type="AlphaFoldDB" id="A0A2A2TEI1"/>
<organism evidence="1 2">
    <name type="scientific">Brunnivagina elsteri CCALA 953</name>
    <dbReference type="NCBI Taxonomy" id="987040"/>
    <lineage>
        <taxon>Bacteria</taxon>
        <taxon>Bacillati</taxon>
        <taxon>Cyanobacteriota</taxon>
        <taxon>Cyanophyceae</taxon>
        <taxon>Nostocales</taxon>
        <taxon>Calotrichaceae</taxon>
        <taxon>Brunnivagina</taxon>
    </lineage>
</organism>
<dbReference type="OrthoDB" id="451203at2"/>
<comment type="caution">
    <text evidence="1">The sequence shown here is derived from an EMBL/GenBank/DDBJ whole genome shotgun (WGS) entry which is preliminary data.</text>
</comment>
<keyword evidence="2" id="KW-1185">Reference proteome</keyword>
<gene>
    <name evidence="1" type="ORF">CK510_20930</name>
</gene>
<sequence>MGRSLFFRFLAANLIMLLINFAVFSETTIAAPVSKGIRGGGEQPSAAIFVSKQAPAMVSILNPDKLQGLEKQVDISKLTEGLLENSGIDYRKDIQPWLGREITLAVTSLDCDRDPDNGKQPGYLLALATKAPEKSREFLQLLFSKRVLAGADLNVEEYAGIKVIADDSQSGKAMLTGAVVGDKFVLFANDPKVLREAINNVQAPDLNLTSSNQYQEAAKQISKGAFGIAFLNLPTVAQWQGLKLPIQTFDTQLVSLSLVAKGLLAETVALTPEEIPPSSQQLSKPVGALKYVPADFGVVVSSADLSNISSSNLARYWQQFAGALSGKGEVSMTNFVQPLAEIQNRWGVNLSADIFKWVKGEYAVALMSNPQQGNPDWVFVVEKTPETSDGISHLDEIAAKNGLNVSSFTLDKQPITAWTQLAATTTKADAKTKPSFSIEAKAYGVHTTIGNYEIFTSSLETMHEVVVAKDNNLIESRNFQKSIATFPKPNGGYVYLDWTNSQDILQKQLPILKLLKIVAKPLFDNLRSLTISSYGSDIHSLQGGVFFQLDNL</sequence>
<dbReference type="Proteomes" id="UP000218238">
    <property type="component" value="Unassembled WGS sequence"/>
</dbReference>